<evidence type="ECO:0000313" key="2">
    <source>
        <dbReference type="Proteomes" id="UP001054945"/>
    </source>
</evidence>
<dbReference type="EMBL" id="BPLR01004875">
    <property type="protein sequence ID" value="GIX98194.1"/>
    <property type="molecule type" value="Genomic_DNA"/>
</dbReference>
<name>A0AAV4PNE5_CAEEX</name>
<dbReference type="Proteomes" id="UP001054945">
    <property type="component" value="Unassembled WGS sequence"/>
</dbReference>
<proteinExistence type="predicted"/>
<gene>
    <name evidence="1" type="ORF">CEXT_533321</name>
</gene>
<evidence type="ECO:0000313" key="1">
    <source>
        <dbReference type="EMBL" id="GIX98194.1"/>
    </source>
</evidence>
<accession>A0AAV4PNE5</accession>
<reference evidence="1 2" key="1">
    <citation type="submission" date="2021-06" db="EMBL/GenBank/DDBJ databases">
        <title>Caerostris extrusa draft genome.</title>
        <authorList>
            <person name="Kono N."/>
            <person name="Arakawa K."/>
        </authorList>
    </citation>
    <scope>NUCLEOTIDE SEQUENCE [LARGE SCALE GENOMIC DNA]</scope>
</reference>
<dbReference type="AlphaFoldDB" id="A0AAV4PNE5"/>
<comment type="caution">
    <text evidence="1">The sequence shown here is derived from an EMBL/GenBank/DDBJ whole genome shotgun (WGS) entry which is preliminary data.</text>
</comment>
<organism evidence="1 2">
    <name type="scientific">Caerostris extrusa</name>
    <name type="common">Bark spider</name>
    <name type="synonym">Caerostris bankana</name>
    <dbReference type="NCBI Taxonomy" id="172846"/>
    <lineage>
        <taxon>Eukaryota</taxon>
        <taxon>Metazoa</taxon>
        <taxon>Ecdysozoa</taxon>
        <taxon>Arthropoda</taxon>
        <taxon>Chelicerata</taxon>
        <taxon>Arachnida</taxon>
        <taxon>Araneae</taxon>
        <taxon>Araneomorphae</taxon>
        <taxon>Entelegynae</taxon>
        <taxon>Araneoidea</taxon>
        <taxon>Araneidae</taxon>
        <taxon>Caerostris</taxon>
    </lineage>
</organism>
<sequence>MFILYIKNTRGTLKKPYNCGRKPHRRKSKEKKIVISTAVYKTAVVFLHLDSVASLTQNSRGDLGPKTELTLPLTPILHYTS</sequence>
<keyword evidence="2" id="KW-1185">Reference proteome</keyword>
<protein>
    <submittedName>
        <fullName evidence="1">Uncharacterized protein</fullName>
    </submittedName>
</protein>